<dbReference type="EMBL" id="BDGX01000052">
    <property type="protein sequence ID" value="GAV55951.1"/>
    <property type="molecule type" value="Genomic_DNA"/>
</dbReference>
<feature type="transmembrane region" description="Helical" evidence="1">
    <location>
        <begin position="34"/>
        <end position="52"/>
    </location>
</feature>
<keyword evidence="1" id="KW-0472">Membrane</keyword>
<organism evidence="2 3">
    <name type="scientific">Zygosaccharomyces rouxii</name>
    <dbReference type="NCBI Taxonomy" id="4956"/>
    <lineage>
        <taxon>Eukaryota</taxon>
        <taxon>Fungi</taxon>
        <taxon>Dikarya</taxon>
        <taxon>Ascomycota</taxon>
        <taxon>Saccharomycotina</taxon>
        <taxon>Saccharomycetes</taxon>
        <taxon>Saccharomycetales</taxon>
        <taxon>Saccharomycetaceae</taxon>
        <taxon>Zygosaccharomyces</taxon>
    </lineage>
</organism>
<evidence type="ECO:0000313" key="3">
    <source>
        <dbReference type="Proteomes" id="UP000187013"/>
    </source>
</evidence>
<evidence type="ECO:0000256" key="1">
    <source>
        <dbReference type="SAM" id="Phobius"/>
    </source>
</evidence>
<dbReference type="Proteomes" id="UP000187013">
    <property type="component" value="Unassembled WGS sequence"/>
</dbReference>
<keyword evidence="1" id="KW-0812">Transmembrane</keyword>
<gene>
    <name evidence="2" type="ORF">ZYGR_0AZ01230</name>
</gene>
<reference evidence="2 3" key="1">
    <citation type="submission" date="2016-08" db="EMBL/GenBank/DDBJ databases">
        <title>Draft genome sequence of allopolyploid Zygosaccharomyces rouxii.</title>
        <authorList>
            <person name="Watanabe J."/>
            <person name="Uehara K."/>
            <person name="Mogi Y."/>
            <person name="Tsukioka Y."/>
        </authorList>
    </citation>
    <scope>NUCLEOTIDE SEQUENCE [LARGE SCALE GENOMIC DNA]</scope>
    <source>
        <strain evidence="2 3">NBRC 110957</strain>
    </source>
</reference>
<dbReference type="AlphaFoldDB" id="A0A1Q3AJP3"/>
<dbReference type="InterPro" id="IPR001142">
    <property type="entry name" value="DUP/COS"/>
</dbReference>
<proteinExistence type="predicted"/>
<protein>
    <submittedName>
        <fullName evidence="2">Uncharacterized protein</fullName>
    </submittedName>
</protein>
<name>A0A1Q3AJP3_ZYGRO</name>
<sequence length="177" mass="20874">MGIFLPFQVCSSYYMLSTFIYHEEEEPSPRPSPLLLIIHYLLYFVVFLMLHIHHRKNIKIGAEVLTNLLEEVAEKDLMGDPEAWRMIAFKINKYFRNGRHDNSIFYSGEQCRRVFVREIVNPVESKSYYIRCYHNEVDYKSYCGDSQKHMLAGRAVANYNKSNENRGELSDADEEDD</sequence>
<evidence type="ECO:0000313" key="2">
    <source>
        <dbReference type="EMBL" id="GAV55951.1"/>
    </source>
</evidence>
<comment type="caution">
    <text evidence="2">The sequence shown here is derived from an EMBL/GenBank/DDBJ whole genome shotgun (WGS) entry which is preliminary data.</text>
</comment>
<dbReference type="Pfam" id="PF00674">
    <property type="entry name" value="DUP"/>
    <property type="match status" value="1"/>
</dbReference>
<keyword evidence="1" id="KW-1133">Transmembrane helix</keyword>
<accession>A0A1Q3AJP3</accession>